<dbReference type="Proteomes" id="UP001159427">
    <property type="component" value="Unassembled WGS sequence"/>
</dbReference>
<name>A0ABN8SPE6_9CNID</name>
<comment type="caution">
    <text evidence="1">The sequence shown here is derived from an EMBL/GenBank/DDBJ whole genome shotgun (WGS) entry which is preliminary data.</text>
</comment>
<accession>A0ABN8SPE6</accession>
<gene>
    <name evidence="1" type="ORF">PEVE_00025896</name>
</gene>
<reference evidence="1 2" key="1">
    <citation type="submission" date="2022-05" db="EMBL/GenBank/DDBJ databases">
        <authorList>
            <consortium name="Genoscope - CEA"/>
            <person name="William W."/>
        </authorList>
    </citation>
    <scope>NUCLEOTIDE SEQUENCE [LARGE SCALE GENOMIC DNA]</scope>
</reference>
<protein>
    <recommendedName>
        <fullName evidence="3">RNA-directed DNA polymerase from mobile element jockey</fullName>
    </recommendedName>
</protein>
<evidence type="ECO:0008006" key="3">
    <source>
        <dbReference type="Google" id="ProtNLM"/>
    </source>
</evidence>
<keyword evidence="2" id="KW-1185">Reference proteome</keyword>
<dbReference type="EMBL" id="CALNXI010003498">
    <property type="protein sequence ID" value="CAH3193482.1"/>
    <property type="molecule type" value="Genomic_DNA"/>
</dbReference>
<organism evidence="1 2">
    <name type="scientific">Porites evermanni</name>
    <dbReference type="NCBI Taxonomy" id="104178"/>
    <lineage>
        <taxon>Eukaryota</taxon>
        <taxon>Metazoa</taxon>
        <taxon>Cnidaria</taxon>
        <taxon>Anthozoa</taxon>
        <taxon>Hexacorallia</taxon>
        <taxon>Scleractinia</taxon>
        <taxon>Fungiina</taxon>
        <taxon>Poritidae</taxon>
        <taxon>Porites</taxon>
    </lineage>
</organism>
<sequence>MVLCHSLQTIGNYYISRFVRSYIGYASEVWAPSTIGSITKIEKDISYHERLSRLNLLPLTYWHEVKDLIFYFKCRAGHYTLPIADYVKPKGTRLTRHSSDQDVLVPKCRTTLFQFSYFNRIAKLWNTLPVSTRTLSSLNQFKSLVLQH</sequence>
<evidence type="ECO:0000313" key="2">
    <source>
        <dbReference type="Proteomes" id="UP001159427"/>
    </source>
</evidence>
<proteinExistence type="predicted"/>
<evidence type="ECO:0000313" key="1">
    <source>
        <dbReference type="EMBL" id="CAH3193482.1"/>
    </source>
</evidence>